<keyword evidence="2" id="KW-1185">Reference proteome</keyword>
<dbReference type="EMBL" id="SLWM01000004">
    <property type="protein sequence ID" value="TCO25914.1"/>
    <property type="molecule type" value="Genomic_DNA"/>
</dbReference>
<proteinExistence type="predicted"/>
<reference evidence="1 2" key="1">
    <citation type="journal article" date="2015" name="Stand. Genomic Sci.">
        <title>Genomic Encyclopedia of Bacterial and Archaeal Type Strains, Phase III: the genomes of soil and plant-associated and newly described type strains.</title>
        <authorList>
            <person name="Whitman W.B."/>
            <person name="Woyke T."/>
            <person name="Klenk H.P."/>
            <person name="Zhou Y."/>
            <person name="Lilburn T.G."/>
            <person name="Beck B.J."/>
            <person name="De Vos P."/>
            <person name="Vandamme P."/>
            <person name="Eisen J.A."/>
            <person name="Garrity G."/>
            <person name="Hugenholtz P."/>
            <person name="Kyrpides N.C."/>
        </authorList>
    </citation>
    <scope>NUCLEOTIDE SEQUENCE [LARGE SCALE GENOMIC DNA]</scope>
    <source>
        <strain evidence="1 2">VKM Ac-2538</strain>
    </source>
</reference>
<evidence type="ECO:0000313" key="2">
    <source>
        <dbReference type="Proteomes" id="UP000295818"/>
    </source>
</evidence>
<gene>
    <name evidence="1" type="ORF">EV644_104418</name>
</gene>
<name>A0ABY2BNA8_9ACTN</name>
<dbReference type="Proteomes" id="UP000295818">
    <property type="component" value="Unassembled WGS sequence"/>
</dbReference>
<organism evidence="1 2">
    <name type="scientific">Kribbella orskensis</name>
    <dbReference type="NCBI Taxonomy" id="2512216"/>
    <lineage>
        <taxon>Bacteria</taxon>
        <taxon>Bacillati</taxon>
        <taxon>Actinomycetota</taxon>
        <taxon>Actinomycetes</taxon>
        <taxon>Propionibacteriales</taxon>
        <taxon>Kribbellaceae</taxon>
        <taxon>Kribbella</taxon>
    </lineage>
</organism>
<protein>
    <recommendedName>
        <fullName evidence="3">UvrD-like helicase family protein</fullName>
    </recommendedName>
</protein>
<evidence type="ECO:0000313" key="1">
    <source>
        <dbReference type="EMBL" id="TCO25914.1"/>
    </source>
</evidence>
<accession>A0ABY2BNA8</accession>
<comment type="caution">
    <text evidence="1">The sequence shown here is derived from an EMBL/GenBank/DDBJ whole genome shotgun (WGS) entry which is preliminary data.</text>
</comment>
<sequence>MIAVEPAAIVEAETRGLNRLYVVLTRAVSRLDVLHHRPLPDELG</sequence>
<evidence type="ECO:0008006" key="3">
    <source>
        <dbReference type="Google" id="ProtNLM"/>
    </source>
</evidence>